<protein>
    <recommendedName>
        <fullName evidence="3">Leucine rich repeat variant domain-containing protein</fullName>
    </recommendedName>
</protein>
<dbReference type="AlphaFoldDB" id="A0A0X8JEC5"/>
<keyword evidence="2" id="KW-0812">Transmembrane</keyword>
<evidence type="ECO:0000313" key="4">
    <source>
        <dbReference type="EMBL" id="AMD87285.1"/>
    </source>
</evidence>
<feature type="transmembrane region" description="Helical" evidence="2">
    <location>
        <begin position="149"/>
        <end position="168"/>
    </location>
</feature>
<keyword evidence="2" id="KW-1133">Transmembrane helix</keyword>
<evidence type="ECO:0000256" key="2">
    <source>
        <dbReference type="SAM" id="Phobius"/>
    </source>
</evidence>
<feature type="compositionally biased region" description="Low complexity" evidence="1">
    <location>
        <begin position="319"/>
        <end position="342"/>
    </location>
</feature>
<dbReference type="OrthoDB" id="4803588at2"/>
<feature type="region of interest" description="Disordered" evidence="1">
    <location>
        <begin position="114"/>
        <end position="144"/>
    </location>
</feature>
<organism evidence="4 5">
    <name type="scientific">Actinomyces radicidentis</name>
    <dbReference type="NCBI Taxonomy" id="111015"/>
    <lineage>
        <taxon>Bacteria</taxon>
        <taxon>Bacillati</taxon>
        <taxon>Actinomycetota</taxon>
        <taxon>Actinomycetes</taxon>
        <taxon>Actinomycetales</taxon>
        <taxon>Actinomycetaceae</taxon>
        <taxon>Actinomyces</taxon>
    </lineage>
</organism>
<dbReference type="STRING" id="111015.AXF14_06395"/>
<evidence type="ECO:0000256" key="1">
    <source>
        <dbReference type="SAM" id="MobiDB-lite"/>
    </source>
</evidence>
<feature type="domain" description="Leucine rich repeat variant" evidence="3">
    <location>
        <begin position="13"/>
        <end position="71"/>
    </location>
</feature>
<reference evidence="5" key="1">
    <citation type="submission" date="2016-02" db="EMBL/GenBank/DDBJ databases">
        <authorList>
            <person name="Holder M.E."/>
            <person name="Ajami N.J."/>
            <person name="Petrosino J.F."/>
        </authorList>
    </citation>
    <scope>NUCLEOTIDE SEQUENCE [LARGE SCALE GENOMIC DNA]</scope>
    <source>
        <strain evidence="5">CCUG 36733</strain>
    </source>
</reference>
<keyword evidence="2" id="KW-0472">Membrane</keyword>
<evidence type="ECO:0000259" key="3">
    <source>
        <dbReference type="Pfam" id="PF25591"/>
    </source>
</evidence>
<dbReference type="RefSeq" id="WP_067941800.1">
    <property type="nucleotide sequence ID" value="NZ_CP014228.1"/>
</dbReference>
<accession>A0A0X8JEC5</accession>
<evidence type="ECO:0000313" key="5">
    <source>
        <dbReference type="Proteomes" id="UP000065220"/>
    </source>
</evidence>
<dbReference type="Proteomes" id="UP000065220">
    <property type="component" value="Chromosome"/>
</dbReference>
<feature type="region of interest" description="Disordered" evidence="1">
    <location>
        <begin position="174"/>
        <end position="200"/>
    </location>
</feature>
<gene>
    <name evidence="4" type="ORF">AXF14_06395</name>
</gene>
<dbReference type="Pfam" id="PF25591">
    <property type="entry name" value="LRV_2"/>
    <property type="match status" value="1"/>
</dbReference>
<sequence>MDPAQFEAAARHADAALASQTTDTQLQAAIAASRKDLWPALAANPASYPDLLTWLGDMGVPEVDAALAARAGQVAGTPAAPTAASGAAPTSAPSAWSAAVAPAVIPAAASAPAPGAWSAAPAPAPAPAPVPAAASPAPSAGPGRGRRGLIAGALAVVLVLVAAGGWMIGRGHSGDAAGGTSAAGDSAAAGASPASQGRAAQDAPATITACATDPTVEVTSVTADNSTMTAELHVTPSCSEGDVLTGSRNHVLLTSPQDWDSPGSTVAIGELDLSTSPAVMSGGGADVTVTFPAGQYYRIGDVTPGEEIAATLTADRSDSSASGDSADATSSVTVTASESSGGADEEETAAEVALGRLADDTARHAQYAEGHWYAQLSSKKVGLQVEGPTWDNRTILQQYFDYTTTYGTIILTRAHDWSVFTADGDWYVLLADVGATSDTDANAWCDSRSIGEDDCFAKMLSTTRSAEGTTTYR</sequence>
<dbReference type="KEGG" id="ard:AXF14_06395"/>
<keyword evidence="5" id="KW-1185">Reference proteome</keyword>
<feature type="compositionally biased region" description="Low complexity" evidence="1">
    <location>
        <begin position="131"/>
        <end position="141"/>
    </location>
</feature>
<proteinExistence type="predicted"/>
<dbReference type="InterPro" id="IPR057893">
    <property type="entry name" value="LRV_2"/>
</dbReference>
<name>A0A0X8JEC5_ACTRD</name>
<feature type="region of interest" description="Disordered" evidence="1">
    <location>
        <begin position="314"/>
        <end position="348"/>
    </location>
</feature>
<dbReference type="EMBL" id="CP014228">
    <property type="protein sequence ID" value="AMD87285.1"/>
    <property type="molecule type" value="Genomic_DNA"/>
</dbReference>